<dbReference type="PANTHER" id="PTHR21089">
    <property type="entry name" value="SHIKIMATE DEHYDROGENASE"/>
    <property type="match status" value="1"/>
</dbReference>
<dbReference type="GeneID" id="91004410"/>
<name>A0A2T5UBI4_9SPHN</name>
<dbReference type="InterPro" id="IPR046346">
    <property type="entry name" value="Aminoacid_DH-like_N_sf"/>
</dbReference>
<organism evidence="3 4">
    <name type="scientific">Sphingomonas faeni</name>
    <dbReference type="NCBI Taxonomy" id="185950"/>
    <lineage>
        <taxon>Bacteria</taxon>
        <taxon>Pseudomonadati</taxon>
        <taxon>Pseudomonadota</taxon>
        <taxon>Alphaproteobacteria</taxon>
        <taxon>Sphingomonadales</taxon>
        <taxon>Sphingomonadaceae</taxon>
        <taxon>Sphingomonas</taxon>
    </lineage>
</organism>
<dbReference type="Gene3D" id="3.40.50.10860">
    <property type="entry name" value="Leucine Dehydrogenase, chain A, domain 1"/>
    <property type="match status" value="1"/>
</dbReference>
<evidence type="ECO:0000256" key="1">
    <source>
        <dbReference type="ARBA" id="ARBA00023002"/>
    </source>
</evidence>
<feature type="domain" description="Shikimate dehydrogenase substrate binding N-terminal" evidence="2">
    <location>
        <begin position="26"/>
        <end position="93"/>
    </location>
</feature>
<dbReference type="GO" id="GO:0019632">
    <property type="term" value="P:shikimate metabolic process"/>
    <property type="evidence" value="ECO:0007669"/>
    <property type="project" value="TreeGrafter"/>
</dbReference>
<accession>A0A2T5UBI4</accession>
<dbReference type="GO" id="GO:0005829">
    <property type="term" value="C:cytosol"/>
    <property type="evidence" value="ECO:0007669"/>
    <property type="project" value="TreeGrafter"/>
</dbReference>
<comment type="caution">
    <text evidence="3">The sequence shown here is derived from an EMBL/GenBank/DDBJ whole genome shotgun (WGS) entry which is preliminary data.</text>
</comment>
<evidence type="ECO:0000313" key="4">
    <source>
        <dbReference type="Proteomes" id="UP000244013"/>
    </source>
</evidence>
<dbReference type="GO" id="GO:0050661">
    <property type="term" value="F:NADP binding"/>
    <property type="evidence" value="ECO:0007669"/>
    <property type="project" value="TreeGrafter"/>
</dbReference>
<sequence>MKPLIGRDTRLCMSLSARPGNFGSRFQNRLYELTGLDFVYKAFSTTDLDAAVGGIRALAIRGCAISMPFKEAVIPLLDGLAQSTSAIDSVNTIVNDGGVLTGHNTDYGAVVDLVADLDRAMPFVVRGSGGMAKAVVAALGDSGFRAGTIVARNEAAGRAIADRYGFAWAAEPESEAALLVNATPRGMTGPDADVLAFPQAMIAACTVAFDVVQYPAATPFLRAAAEAGKRCITGAEVATLQALQQFVLYTGVTPSSEQAADAADWARAHP</sequence>
<gene>
    <name evidence="3" type="ORF">C8J25_101313</name>
</gene>
<evidence type="ECO:0000313" key="3">
    <source>
        <dbReference type="EMBL" id="PTW48814.1"/>
    </source>
</evidence>
<dbReference type="AlphaFoldDB" id="A0A2T5UBI4"/>
<reference evidence="3 4" key="1">
    <citation type="submission" date="2018-04" db="EMBL/GenBank/DDBJ databases">
        <title>Genomic Encyclopedia of Type Strains, Phase III (KMG-III): the genomes of soil and plant-associated and newly described type strains.</title>
        <authorList>
            <person name="Whitman W."/>
        </authorList>
    </citation>
    <scope>NUCLEOTIDE SEQUENCE [LARGE SCALE GENOMIC DNA]</scope>
    <source>
        <strain evidence="3 4">MA-olki</strain>
    </source>
</reference>
<dbReference type="EMBL" id="QAYE01000001">
    <property type="protein sequence ID" value="PTW48814.1"/>
    <property type="molecule type" value="Genomic_DNA"/>
</dbReference>
<dbReference type="NCBIfam" id="NF009202">
    <property type="entry name" value="PRK12550.1"/>
    <property type="match status" value="1"/>
</dbReference>
<protein>
    <submittedName>
        <fullName evidence="3">Shikimate dehydrogenase</fullName>
    </submittedName>
</protein>
<dbReference type="GO" id="GO:0009423">
    <property type="term" value="P:chorismate biosynthetic process"/>
    <property type="evidence" value="ECO:0007669"/>
    <property type="project" value="TreeGrafter"/>
</dbReference>
<dbReference type="SUPFAM" id="SSF51735">
    <property type="entry name" value="NAD(P)-binding Rossmann-fold domains"/>
    <property type="match status" value="1"/>
</dbReference>
<dbReference type="Pfam" id="PF08501">
    <property type="entry name" value="Shikimate_dh_N"/>
    <property type="match status" value="1"/>
</dbReference>
<dbReference type="InterPro" id="IPR036291">
    <property type="entry name" value="NAD(P)-bd_dom_sf"/>
</dbReference>
<dbReference type="PANTHER" id="PTHR21089:SF9">
    <property type="entry name" value="SHIKIMATE DEHYDROGENASE-LIKE PROTEIN HI_0607"/>
    <property type="match status" value="1"/>
</dbReference>
<dbReference type="Gene3D" id="3.40.50.720">
    <property type="entry name" value="NAD(P)-binding Rossmann-like Domain"/>
    <property type="match status" value="1"/>
</dbReference>
<dbReference type="SUPFAM" id="SSF53223">
    <property type="entry name" value="Aminoacid dehydrogenase-like, N-terminal domain"/>
    <property type="match status" value="1"/>
</dbReference>
<dbReference type="CDD" id="cd01065">
    <property type="entry name" value="NAD_bind_Shikimate_DH"/>
    <property type="match status" value="1"/>
</dbReference>
<keyword evidence="1" id="KW-0560">Oxidoreductase</keyword>
<dbReference type="InterPro" id="IPR022893">
    <property type="entry name" value="Shikimate_DH_fam"/>
</dbReference>
<dbReference type="Proteomes" id="UP000244013">
    <property type="component" value="Unassembled WGS sequence"/>
</dbReference>
<dbReference type="OrthoDB" id="9792692at2"/>
<dbReference type="GO" id="GO:0004764">
    <property type="term" value="F:shikimate 3-dehydrogenase (NADP+) activity"/>
    <property type="evidence" value="ECO:0007669"/>
    <property type="project" value="InterPro"/>
</dbReference>
<proteinExistence type="predicted"/>
<dbReference type="RefSeq" id="WP_107952564.1">
    <property type="nucleotide sequence ID" value="NZ_QAYE01000001.1"/>
</dbReference>
<evidence type="ECO:0000259" key="2">
    <source>
        <dbReference type="Pfam" id="PF08501"/>
    </source>
</evidence>
<dbReference type="InterPro" id="IPR013708">
    <property type="entry name" value="Shikimate_DH-bd_N"/>
</dbReference>